<accession>A0ABP9BUA6</accession>
<comment type="caution">
    <text evidence="30">The sequence shown here is derived from an EMBL/GenBank/DDBJ whole genome shotgun (WGS) entry which is preliminary data.</text>
</comment>
<organism evidence="30 31">
    <name type="scientific">Litoribaculum gwangyangense</name>
    <dbReference type="NCBI Taxonomy" id="1130722"/>
    <lineage>
        <taxon>Bacteria</taxon>
        <taxon>Pseudomonadati</taxon>
        <taxon>Bacteroidota</taxon>
        <taxon>Flavobacteriia</taxon>
        <taxon>Flavobacteriales</taxon>
        <taxon>Flavobacteriaceae</taxon>
        <taxon>Litoribaculum</taxon>
    </lineage>
</organism>
<keyword evidence="18" id="KW-0520">NAD</keyword>
<comment type="pathway">
    <text evidence="6">Amino-acid biosynthesis; L-threonine biosynthesis; L-threonine from L-aspartate: step 1/5.</text>
</comment>
<evidence type="ECO:0000259" key="26">
    <source>
        <dbReference type="Pfam" id="PF00696"/>
    </source>
</evidence>
<dbReference type="InterPro" id="IPR042199">
    <property type="entry name" value="AsparK_Bifunc_asparK/hSer_DH"/>
</dbReference>
<dbReference type="SUPFAM" id="SSF51735">
    <property type="entry name" value="NAD(P)-binding Rossmann-fold domains"/>
    <property type="match status" value="1"/>
</dbReference>
<evidence type="ECO:0000256" key="8">
    <source>
        <dbReference type="ARBA" id="ARBA00010046"/>
    </source>
</evidence>
<feature type="domain" description="Aspartate/homoserine dehydrogenase NAD-binding" evidence="28">
    <location>
        <begin position="783"/>
        <end position="917"/>
    </location>
</feature>
<dbReference type="InterPro" id="IPR029058">
    <property type="entry name" value="AB_hydrolase_fold"/>
</dbReference>
<evidence type="ECO:0000256" key="9">
    <source>
        <dbReference type="ARBA" id="ARBA00022605"/>
    </source>
</evidence>
<evidence type="ECO:0000259" key="25">
    <source>
        <dbReference type="Pfam" id="PF00561"/>
    </source>
</evidence>
<evidence type="ECO:0008006" key="32">
    <source>
        <dbReference type="Google" id="ProtNLM"/>
    </source>
</evidence>
<dbReference type="Proteomes" id="UP001501433">
    <property type="component" value="Unassembled WGS sequence"/>
</dbReference>
<comment type="function">
    <text evidence="22">Bifunctional aspartate kinase and homoserine dehydrogenase that catalyzes the first and the third steps toward the synthesis of lysine, methionine and threonine from aspartate.</text>
</comment>
<evidence type="ECO:0000256" key="14">
    <source>
        <dbReference type="ARBA" id="ARBA00022777"/>
    </source>
</evidence>
<dbReference type="PANTHER" id="PTHR43070:SF5">
    <property type="entry name" value="HOMOSERINE DEHYDROGENASE"/>
    <property type="match status" value="1"/>
</dbReference>
<evidence type="ECO:0000259" key="28">
    <source>
        <dbReference type="Pfam" id="PF03447"/>
    </source>
</evidence>
<dbReference type="InterPro" id="IPR005106">
    <property type="entry name" value="Asp/hSer_DH_NAD-bd"/>
</dbReference>
<evidence type="ECO:0000256" key="11">
    <source>
        <dbReference type="ARBA" id="ARBA00022697"/>
    </source>
</evidence>
<keyword evidence="15" id="KW-0067">ATP-binding</keyword>
<dbReference type="InterPro" id="IPR011147">
    <property type="entry name" value="Bifunc_Aspkin/hSer_DH"/>
</dbReference>
<evidence type="ECO:0000256" key="16">
    <source>
        <dbReference type="ARBA" id="ARBA00022857"/>
    </source>
</evidence>
<dbReference type="Gene3D" id="3.40.50.1820">
    <property type="entry name" value="alpha/beta hydrolase"/>
    <property type="match status" value="1"/>
</dbReference>
<evidence type="ECO:0000256" key="17">
    <source>
        <dbReference type="ARBA" id="ARBA00023002"/>
    </source>
</evidence>
<dbReference type="InterPro" id="IPR054352">
    <property type="entry name" value="ACT_Aspartokinase"/>
</dbReference>
<evidence type="ECO:0000256" key="15">
    <source>
        <dbReference type="ARBA" id="ARBA00022840"/>
    </source>
</evidence>
<dbReference type="Gene3D" id="3.30.2130.10">
    <property type="entry name" value="VC0802-like"/>
    <property type="match status" value="1"/>
</dbReference>
<dbReference type="Gene3D" id="3.40.1160.10">
    <property type="entry name" value="Acetylglutamate kinase-like"/>
    <property type="match status" value="1"/>
</dbReference>
<dbReference type="InterPro" id="IPR001342">
    <property type="entry name" value="HDH_cat"/>
</dbReference>
<dbReference type="CDD" id="cd04243">
    <property type="entry name" value="AAK_AK-HSDH-like"/>
    <property type="match status" value="1"/>
</dbReference>
<dbReference type="Pfam" id="PF00561">
    <property type="entry name" value="Abhydrolase_1"/>
    <property type="match status" value="1"/>
</dbReference>
<evidence type="ECO:0000256" key="1">
    <source>
        <dbReference type="ARBA" id="ARBA00001920"/>
    </source>
</evidence>
<dbReference type="SUPFAM" id="SSF53633">
    <property type="entry name" value="Carbamate kinase-like"/>
    <property type="match status" value="1"/>
</dbReference>
<evidence type="ECO:0000259" key="27">
    <source>
        <dbReference type="Pfam" id="PF00742"/>
    </source>
</evidence>
<dbReference type="InterPro" id="IPR036393">
    <property type="entry name" value="AceGlu_kinase-like_sf"/>
</dbReference>
<name>A0ABP9BUA6_9FLAO</name>
<dbReference type="Pfam" id="PF00742">
    <property type="entry name" value="Homoserine_dh"/>
    <property type="match status" value="1"/>
</dbReference>
<dbReference type="Gene3D" id="3.40.50.720">
    <property type="entry name" value="NAD(P)-binding Rossmann-like Domain"/>
    <property type="match status" value="1"/>
</dbReference>
<evidence type="ECO:0000256" key="20">
    <source>
        <dbReference type="ARBA" id="ARBA00023167"/>
    </source>
</evidence>
<comment type="pathway">
    <text evidence="4">Amino-acid biosynthesis; L-threonine biosynthesis; L-threonine from L-aspartate: step 3/5.</text>
</comment>
<dbReference type="Pfam" id="PF00696">
    <property type="entry name" value="AA_kinase"/>
    <property type="match status" value="1"/>
</dbReference>
<evidence type="ECO:0000313" key="30">
    <source>
        <dbReference type="EMBL" id="GAA4799376.1"/>
    </source>
</evidence>
<evidence type="ECO:0000256" key="13">
    <source>
        <dbReference type="ARBA" id="ARBA00022741"/>
    </source>
</evidence>
<sequence>MKDNLQHIIIYNFKTEGQVLIPEIKLSYQTFGKALGSAPIVLVNHALTGNSNVSGKDGWWKDLVDDDKVIDTKLYTVLAFNIPGNGFDGFVIENYKDFVARDIAKLFLIGLKELKTSKLYAAIGGSLGGGILWEMAVLEPNFTQHLIPVATDWKSTDWLIANCQIQEQFLLNSKNPVHDARMHAMLCYRTPESFKERFQRSKNEDLEIFNVESWLLHHGKKLQERFQLSAYKLMNQLLKTIDVTKGRPEAFKVLDNIEANIHIIGVDSDLFFTAEENRQTHKQLALTHANVTYNEIQSVHGHDAFLMEYEQLEKIIEGIFVPNSKRKRMKVLKFGGKSLANGEGLEKVISIIENKVKTDEKITVVVSARGNATDELEDILNKAHKGKDYKQDFEAFKNYQGEPLQNIDFSQEFSTLEKLFEGVSLLRDYSKKTKDEILAQGELLSVKLISELLNQRSIKAKATDARQLIKTDDNFGNAKPISQISKDNIKKYFKQHNADTVHIVTGFIASNSNNETTTLGRNGSNYTAALLANYLDAEELQNYTHVSGLYTANPDLVEDAQKIRELSFSEANELANFGTTVLHAKTIIPLVEKNINLRILNTFNADDEGTLITAKPNSKEVTSLSVLDNVALLNLEGRGLLGKSGVDARIFGALANKDISVSIISQGSSERGIGLIIDADQATQAVIALEREFEKDFYAQDVNKIDVVDDVSVISIIGIELSSFHKPFNALIKNQITPLLFNNTVTGRNVSLVVKKSQLHKAMNVIHGEIFGISKKINIAIFGHGGVGGALINQILKSKDEIEKRKGINLNVFAIANSKRLLLNKKGVTTNWATEIKSSDFKSSVEDIIIYAKTLHLENLIAVDNTSSSNFHENYISLVEAGFDLVSSNKIANTISHEFYKSLRIHLKEHNKQYLYETTVGAGLPLIDTIKLLHESGENITRIRGVFSGTLSYLFNNFSVQDKPFSTIVQETIDKGFTEPDPREDFSGNDVARKLLILARELDLQNEFENVSVQNLIPEAYQNISVEEFLSQLDVLDAKYQQIKDNQKPGHVLRYVGDLSGDLSKDKGNLEVKLVSIPEDSTLGHVKGSDAIFEIFTESYGEQPIVIQGAGAGAEVTARGVFGDILRLSKHIN</sequence>
<dbReference type="InterPro" id="IPR045865">
    <property type="entry name" value="ACT-like_dom_sf"/>
</dbReference>
<keyword evidence="14" id="KW-0418">Kinase</keyword>
<dbReference type="EMBL" id="BAABJW010000001">
    <property type="protein sequence ID" value="GAA4799376.1"/>
    <property type="molecule type" value="Genomic_DNA"/>
</dbReference>
<dbReference type="InterPro" id="IPR001048">
    <property type="entry name" value="Asp/Glu/Uridylate_kinase"/>
</dbReference>
<evidence type="ECO:0000256" key="23">
    <source>
        <dbReference type="ARBA" id="ARBA00048561"/>
    </source>
</evidence>
<keyword evidence="31" id="KW-1185">Reference proteome</keyword>
<dbReference type="InterPro" id="IPR036291">
    <property type="entry name" value="NAD(P)-bd_dom_sf"/>
</dbReference>
<dbReference type="Pfam" id="PF22468">
    <property type="entry name" value="ACT_9"/>
    <property type="match status" value="1"/>
</dbReference>
<dbReference type="InterPro" id="IPR000073">
    <property type="entry name" value="AB_hydrolase_1"/>
</dbReference>
<comment type="pathway">
    <text evidence="2">Amino-acid biosynthesis; L-lysine biosynthesis via DAP pathway; (S)-tetrahydrodipicolinate from L-aspartate: step 1/4.</text>
</comment>
<evidence type="ECO:0000256" key="5">
    <source>
        <dbReference type="ARBA" id="ARBA00005062"/>
    </source>
</evidence>
<proteinExistence type="inferred from homology"/>
<feature type="domain" description="AB hydrolase-1" evidence="25">
    <location>
        <begin position="39"/>
        <end position="151"/>
    </location>
</feature>
<dbReference type="NCBIfam" id="TIGR00657">
    <property type="entry name" value="asp_kinases"/>
    <property type="match status" value="1"/>
</dbReference>
<evidence type="ECO:0000256" key="7">
    <source>
        <dbReference type="ARBA" id="ARBA00007952"/>
    </source>
</evidence>
<dbReference type="SUPFAM" id="SSF55021">
    <property type="entry name" value="ACT-like"/>
    <property type="match status" value="2"/>
</dbReference>
<reference evidence="31" key="1">
    <citation type="journal article" date="2019" name="Int. J. Syst. Evol. Microbiol.">
        <title>The Global Catalogue of Microorganisms (GCM) 10K type strain sequencing project: providing services to taxonomists for standard genome sequencing and annotation.</title>
        <authorList>
            <consortium name="The Broad Institute Genomics Platform"/>
            <consortium name="The Broad Institute Genome Sequencing Center for Infectious Disease"/>
            <person name="Wu L."/>
            <person name="Ma J."/>
        </authorList>
    </citation>
    <scope>NUCLEOTIDE SEQUENCE [LARGE SCALE GENOMIC DNA]</scope>
    <source>
        <strain evidence="31">JCM 18325</strain>
    </source>
</reference>
<comment type="pathway">
    <text evidence="5">Amino-acid biosynthesis; L-methionine biosynthesis via de novo pathway; L-homoserine from L-aspartate: step 3/3.</text>
</comment>
<feature type="domain" description="Homoserine dehydrogenase catalytic" evidence="27">
    <location>
        <begin position="925"/>
        <end position="1126"/>
    </location>
</feature>
<evidence type="ECO:0000256" key="12">
    <source>
        <dbReference type="ARBA" id="ARBA00022723"/>
    </source>
</evidence>
<evidence type="ECO:0000256" key="18">
    <source>
        <dbReference type="ARBA" id="ARBA00023027"/>
    </source>
</evidence>
<evidence type="ECO:0000256" key="2">
    <source>
        <dbReference type="ARBA" id="ARBA00004766"/>
    </source>
</evidence>
<keyword evidence="13" id="KW-0547">Nucleotide-binding</keyword>
<evidence type="ECO:0000259" key="29">
    <source>
        <dbReference type="Pfam" id="PF22468"/>
    </source>
</evidence>
<comment type="cofactor">
    <cofactor evidence="1">
        <name>a metal cation</name>
        <dbReference type="ChEBI" id="CHEBI:25213"/>
    </cofactor>
</comment>
<evidence type="ECO:0000313" key="31">
    <source>
        <dbReference type="Proteomes" id="UP001501433"/>
    </source>
</evidence>
<dbReference type="SUPFAM" id="SSF53474">
    <property type="entry name" value="alpha/beta-Hydrolases"/>
    <property type="match status" value="1"/>
</dbReference>
<evidence type="ECO:0000256" key="24">
    <source>
        <dbReference type="ARBA" id="ARBA00048841"/>
    </source>
</evidence>
<evidence type="ECO:0000256" key="21">
    <source>
        <dbReference type="ARBA" id="ARBA00023268"/>
    </source>
</evidence>
<keyword evidence="19" id="KW-0915">Sodium</keyword>
<gene>
    <name evidence="30" type="ORF">GCM10023330_00830</name>
</gene>
<keyword evidence="21" id="KW-0511">Multifunctional enzyme</keyword>
<keyword evidence="20" id="KW-0486">Methionine biosynthesis</keyword>
<evidence type="ECO:0000256" key="4">
    <source>
        <dbReference type="ARBA" id="ARBA00005056"/>
    </source>
</evidence>
<keyword evidence="10" id="KW-0808">Transferase</keyword>
<evidence type="ECO:0000256" key="10">
    <source>
        <dbReference type="ARBA" id="ARBA00022679"/>
    </source>
</evidence>
<dbReference type="RefSeq" id="WP_345274962.1">
    <property type="nucleotide sequence ID" value="NZ_BAABJW010000001.1"/>
</dbReference>
<keyword evidence="17" id="KW-0560">Oxidoreductase</keyword>
<keyword evidence="16" id="KW-0521">NADP</keyword>
<evidence type="ECO:0000256" key="3">
    <source>
        <dbReference type="ARBA" id="ARBA00004986"/>
    </source>
</evidence>
<evidence type="ECO:0000256" key="6">
    <source>
        <dbReference type="ARBA" id="ARBA00005139"/>
    </source>
</evidence>
<comment type="similarity">
    <text evidence="8">In the N-terminal section; belongs to the aspartokinase family.</text>
</comment>
<keyword evidence="11" id="KW-0791">Threonine biosynthesis</keyword>
<comment type="pathway">
    <text evidence="3">Amino-acid biosynthesis; L-methionine biosynthesis via de novo pathway; L-homoserine from L-aspartate: step 1/3.</text>
</comment>
<feature type="domain" description="Aspartokinase ACT" evidence="29">
    <location>
        <begin position="634"/>
        <end position="693"/>
    </location>
</feature>
<dbReference type="PANTHER" id="PTHR43070">
    <property type="match status" value="1"/>
</dbReference>
<keyword evidence="9" id="KW-0028">Amino-acid biosynthesis</keyword>
<protein>
    <recommendedName>
        <fullName evidence="32">Homoserine dehydrogenase</fullName>
    </recommendedName>
</protein>
<comment type="catalytic activity">
    <reaction evidence="23">
        <text>L-aspartate + ATP = 4-phospho-L-aspartate + ADP</text>
        <dbReference type="Rhea" id="RHEA:23776"/>
        <dbReference type="ChEBI" id="CHEBI:29991"/>
        <dbReference type="ChEBI" id="CHEBI:30616"/>
        <dbReference type="ChEBI" id="CHEBI:57535"/>
        <dbReference type="ChEBI" id="CHEBI:456216"/>
        <dbReference type="EC" id="2.7.2.4"/>
    </reaction>
    <physiologicalReaction direction="left-to-right" evidence="23">
        <dbReference type="Rhea" id="RHEA:23777"/>
    </physiologicalReaction>
</comment>
<evidence type="ECO:0000256" key="19">
    <source>
        <dbReference type="ARBA" id="ARBA00023053"/>
    </source>
</evidence>
<dbReference type="NCBIfam" id="NF006959">
    <property type="entry name" value="PRK09436.1"/>
    <property type="match status" value="1"/>
</dbReference>
<evidence type="ECO:0000256" key="22">
    <source>
        <dbReference type="ARBA" id="ARBA00044938"/>
    </source>
</evidence>
<dbReference type="Gene3D" id="1.20.120.1320">
    <property type="entry name" value="Aspartokinase, catalytic domain"/>
    <property type="match status" value="1"/>
</dbReference>
<dbReference type="Pfam" id="PF03447">
    <property type="entry name" value="NAD_binding_3"/>
    <property type="match status" value="1"/>
</dbReference>
<feature type="domain" description="Aspartate/glutamate/uridylate kinase" evidence="26">
    <location>
        <begin position="329"/>
        <end position="601"/>
    </location>
</feature>
<keyword evidence="12" id="KW-0479">Metal-binding</keyword>
<dbReference type="SUPFAM" id="SSF55347">
    <property type="entry name" value="Glyceraldehyde-3-phosphate dehydrogenase-like, C-terminal domain"/>
    <property type="match status" value="1"/>
</dbReference>
<dbReference type="InterPro" id="IPR001341">
    <property type="entry name" value="Asp_kinase"/>
</dbReference>
<dbReference type="Gene3D" id="3.30.360.10">
    <property type="entry name" value="Dihydrodipicolinate Reductase, domain 2"/>
    <property type="match status" value="1"/>
</dbReference>
<comment type="similarity">
    <text evidence="7">In the C-terminal section; belongs to the homoserine dehydrogenase family.</text>
</comment>
<dbReference type="CDD" id="cd04921">
    <property type="entry name" value="ACT_AKi-HSDH-ThrA-like_1"/>
    <property type="match status" value="1"/>
</dbReference>
<comment type="catalytic activity">
    <reaction evidence="24">
        <text>L-homoserine + NADP(+) = L-aspartate 4-semialdehyde + NADPH + H(+)</text>
        <dbReference type="Rhea" id="RHEA:15761"/>
        <dbReference type="ChEBI" id="CHEBI:15378"/>
        <dbReference type="ChEBI" id="CHEBI:57476"/>
        <dbReference type="ChEBI" id="CHEBI:57783"/>
        <dbReference type="ChEBI" id="CHEBI:58349"/>
        <dbReference type="ChEBI" id="CHEBI:537519"/>
        <dbReference type="EC" id="1.1.1.3"/>
    </reaction>
    <physiologicalReaction direction="right-to-left" evidence="24">
        <dbReference type="Rhea" id="RHEA:15763"/>
    </physiologicalReaction>
</comment>